<organism evidence="1 2">
    <name type="scientific">Fundidesulfovibrio magnetotacticus</name>
    <dbReference type="NCBI Taxonomy" id="2730080"/>
    <lineage>
        <taxon>Bacteria</taxon>
        <taxon>Pseudomonadati</taxon>
        <taxon>Thermodesulfobacteriota</taxon>
        <taxon>Desulfovibrionia</taxon>
        <taxon>Desulfovibrionales</taxon>
        <taxon>Desulfovibrionaceae</taxon>
        <taxon>Fundidesulfovibrio</taxon>
    </lineage>
</organism>
<accession>A0A6V8LUI2</accession>
<dbReference type="EMBL" id="BLTE01000004">
    <property type="protein sequence ID" value="GFK93307.1"/>
    <property type="molecule type" value="Genomic_DNA"/>
</dbReference>
<evidence type="ECO:0000313" key="2">
    <source>
        <dbReference type="Proteomes" id="UP000494245"/>
    </source>
</evidence>
<name>A0A6V8LUI2_9BACT</name>
<dbReference type="RefSeq" id="WP_173082217.1">
    <property type="nucleotide sequence ID" value="NZ_BLTE01000004.1"/>
</dbReference>
<reference evidence="1 2" key="2">
    <citation type="submission" date="2020-05" db="EMBL/GenBank/DDBJ databases">
        <title>Draft genome sequence of Desulfovibrio sp. strainFSS-1.</title>
        <authorList>
            <person name="Shimoshige H."/>
            <person name="Kobayashi H."/>
            <person name="Maekawa T."/>
        </authorList>
    </citation>
    <scope>NUCLEOTIDE SEQUENCE [LARGE SCALE GENOMIC DNA]</scope>
    <source>
        <strain evidence="1 2">SIID29052-01</strain>
    </source>
</reference>
<sequence length="101" mass="11611">MEHSAMSTISSQHATPVDWDKLLPPSVGIFWRHRWKEYVQNYGFPFSRGYIQNLDSQGEGPPHVLQFGRVAYTREELVGWLNTRQAMHPKGNLCRTPGKSV</sequence>
<comment type="caution">
    <text evidence="1">The sequence shown here is derived from an EMBL/GenBank/DDBJ whole genome shotgun (WGS) entry which is preliminary data.</text>
</comment>
<gene>
    <name evidence="1" type="ORF">NNJEOMEG_01138</name>
</gene>
<evidence type="ECO:0000313" key="1">
    <source>
        <dbReference type="EMBL" id="GFK93307.1"/>
    </source>
</evidence>
<proteinExistence type="predicted"/>
<dbReference type="Proteomes" id="UP000494245">
    <property type="component" value="Unassembled WGS sequence"/>
</dbReference>
<dbReference type="AlphaFoldDB" id="A0A6V8LUI2"/>
<protein>
    <submittedName>
        <fullName evidence="1">Uncharacterized protein</fullName>
    </submittedName>
</protein>
<keyword evidence="2" id="KW-1185">Reference proteome</keyword>
<reference evidence="1 2" key="1">
    <citation type="submission" date="2020-04" db="EMBL/GenBank/DDBJ databases">
        <authorList>
            <consortium name="Desulfovibrio sp. FSS-1 genome sequencing consortium"/>
            <person name="Shimoshige H."/>
            <person name="Kobayashi H."/>
            <person name="Maekawa T."/>
        </authorList>
    </citation>
    <scope>NUCLEOTIDE SEQUENCE [LARGE SCALE GENOMIC DNA]</scope>
    <source>
        <strain evidence="1 2">SIID29052-01</strain>
    </source>
</reference>